<dbReference type="EMBL" id="JAVRRD010000019">
    <property type="protein sequence ID" value="KAK5049520.1"/>
    <property type="molecule type" value="Genomic_DNA"/>
</dbReference>
<keyword evidence="5 8" id="KW-0456">Lyase</keyword>
<comment type="catalytic activity">
    <reaction evidence="6">
        <text>6-methylsalicylate + H(+) = 3-methylphenol + CO2</text>
        <dbReference type="Rhea" id="RHEA:23112"/>
        <dbReference type="ChEBI" id="CHEBI:15378"/>
        <dbReference type="ChEBI" id="CHEBI:16526"/>
        <dbReference type="ChEBI" id="CHEBI:17231"/>
        <dbReference type="ChEBI" id="CHEBI:36658"/>
        <dbReference type="EC" id="4.1.1.52"/>
    </reaction>
    <physiologicalReaction direction="left-to-right" evidence="6">
        <dbReference type="Rhea" id="RHEA:23113"/>
    </physiologicalReaction>
</comment>
<dbReference type="Pfam" id="PF04909">
    <property type="entry name" value="Amidohydro_2"/>
    <property type="match status" value="1"/>
</dbReference>
<dbReference type="GO" id="GO:0046872">
    <property type="term" value="F:metal ion binding"/>
    <property type="evidence" value="ECO:0007669"/>
    <property type="project" value="UniProtKB-KW"/>
</dbReference>
<dbReference type="InterPro" id="IPR032466">
    <property type="entry name" value="Metal_Hydrolase"/>
</dbReference>
<dbReference type="Gene3D" id="3.20.20.140">
    <property type="entry name" value="Metal-dependent hydrolases"/>
    <property type="match status" value="1"/>
</dbReference>
<sequence>MDSLCIQKSIVSVTAPGSHLEPGDDHLGRQLARECNNFMASIVKAHPLRFGFFASLPLPDIEGSLREIDYAINVLGADGIGLMSNSHGIYPGDSTFEAIFQRLDTLGAKVFIHPNHCRYAHVAGSFQKIPELLPVVPSSILEYFFDTGRALTSLLHSGTAAAHPNVTFIIAHCGAILPLVLEKITGFATKCLNMRGLPTSEDVRADLNRHFFFDTAGFMCPDQLPAILKLVTPDRLLFGTDLPFLPFAVAKDLSQELDDSIQTHCGQQWLSDVYCLNAEKLLRRE</sequence>
<comment type="similarity">
    <text evidence="1">Belongs to the metallo-dependent hydrolases superfamily. ACMSD family.</text>
</comment>
<evidence type="ECO:0000313" key="10">
    <source>
        <dbReference type="EMBL" id="KAK5049520.1"/>
    </source>
</evidence>
<evidence type="ECO:0000256" key="2">
    <source>
        <dbReference type="ARBA" id="ARBA00022723"/>
    </source>
</evidence>
<evidence type="ECO:0000256" key="6">
    <source>
        <dbReference type="ARBA" id="ARBA00036832"/>
    </source>
</evidence>
<dbReference type="GeneID" id="89972627"/>
<evidence type="ECO:0000256" key="8">
    <source>
        <dbReference type="RuleBase" id="RU366045"/>
    </source>
</evidence>
<evidence type="ECO:0000256" key="7">
    <source>
        <dbReference type="ARBA" id="ARBA00038889"/>
    </source>
</evidence>
<comment type="caution">
    <text evidence="10">The sequence shown here is derived from an EMBL/GenBank/DDBJ whole genome shotgun (WGS) entry which is preliminary data.</text>
</comment>
<dbReference type="GO" id="GO:0016787">
    <property type="term" value="F:hydrolase activity"/>
    <property type="evidence" value="ECO:0007669"/>
    <property type="project" value="InterPro"/>
</dbReference>
<name>A0AAV9N5H7_9EURO</name>
<dbReference type="GO" id="GO:0005829">
    <property type="term" value="C:cytosol"/>
    <property type="evidence" value="ECO:0007669"/>
    <property type="project" value="TreeGrafter"/>
</dbReference>
<keyword evidence="4" id="KW-0862">Zinc</keyword>
<keyword evidence="11" id="KW-1185">Reference proteome</keyword>
<dbReference type="InterPro" id="IPR032465">
    <property type="entry name" value="ACMSD"/>
</dbReference>
<keyword evidence="3 8" id="KW-0210">Decarboxylase</keyword>
<organism evidence="10 11">
    <name type="scientific">Exophiala bonariae</name>
    <dbReference type="NCBI Taxonomy" id="1690606"/>
    <lineage>
        <taxon>Eukaryota</taxon>
        <taxon>Fungi</taxon>
        <taxon>Dikarya</taxon>
        <taxon>Ascomycota</taxon>
        <taxon>Pezizomycotina</taxon>
        <taxon>Eurotiomycetes</taxon>
        <taxon>Chaetothyriomycetidae</taxon>
        <taxon>Chaetothyriales</taxon>
        <taxon>Herpotrichiellaceae</taxon>
        <taxon>Exophiala</taxon>
    </lineage>
</organism>
<evidence type="ECO:0000256" key="4">
    <source>
        <dbReference type="ARBA" id="ARBA00022833"/>
    </source>
</evidence>
<gene>
    <name evidence="10" type="ORF">LTR84_004449</name>
</gene>
<dbReference type="RefSeq" id="XP_064704565.1">
    <property type="nucleotide sequence ID" value="XM_064848026.1"/>
</dbReference>
<dbReference type="GO" id="GO:0047596">
    <property type="term" value="F:6-methylsalicylate decarboxylase activity"/>
    <property type="evidence" value="ECO:0007669"/>
    <property type="project" value="UniProtKB-EC"/>
</dbReference>
<protein>
    <recommendedName>
        <fullName evidence="7">6-methylsalicylate decarboxylase</fullName>
        <ecNumber evidence="7">4.1.1.52</ecNumber>
    </recommendedName>
</protein>
<dbReference type="PANTHER" id="PTHR21240:SF29">
    <property type="entry name" value="AMIDOHYDROLASE-RELATED DOMAIN-CONTAINING PROTEIN"/>
    <property type="match status" value="1"/>
</dbReference>
<dbReference type="InterPro" id="IPR006680">
    <property type="entry name" value="Amidohydro-rel"/>
</dbReference>
<reference evidence="10 11" key="1">
    <citation type="submission" date="2023-08" db="EMBL/GenBank/DDBJ databases">
        <title>Black Yeasts Isolated from many extreme environments.</title>
        <authorList>
            <person name="Coleine C."/>
            <person name="Stajich J.E."/>
            <person name="Selbmann L."/>
        </authorList>
    </citation>
    <scope>NUCLEOTIDE SEQUENCE [LARGE SCALE GENOMIC DNA]</scope>
    <source>
        <strain evidence="10 11">CCFEE 5792</strain>
    </source>
</reference>
<dbReference type="EC" id="4.1.1.52" evidence="7"/>
<evidence type="ECO:0000256" key="1">
    <source>
        <dbReference type="ARBA" id="ARBA00005871"/>
    </source>
</evidence>
<dbReference type="Proteomes" id="UP001358417">
    <property type="component" value="Unassembled WGS sequence"/>
</dbReference>
<evidence type="ECO:0000259" key="9">
    <source>
        <dbReference type="Pfam" id="PF04909"/>
    </source>
</evidence>
<keyword evidence="2" id="KW-0479">Metal-binding</keyword>
<accession>A0AAV9N5H7</accession>
<feature type="domain" description="Amidohydrolase-related" evidence="9">
    <location>
        <begin position="24"/>
        <end position="284"/>
    </location>
</feature>
<dbReference type="AlphaFoldDB" id="A0AAV9N5H7"/>
<dbReference type="SUPFAM" id="SSF51556">
    <property type="entry name" value="Metallo-dependent hydrolases"/>
    <property type="match status" value="1"/>
</dbReference>
<dbReference type="PANTHER" id="PTHR21240">
    <property type="entry name" value="2-AMINO-3-CARBOXYLMUCONATE-6-SEMIALDEHYDE DECARBOXYLASE"/>
    <property type="match status" value="1"/>
</dbReference>
<evidence type="ECO:0000256" key="5">
    <source>
        <dbReference type="ARBA" id="ARBA00023239"/>
    </source>
</evidence>
<dbReference type="GO" id="GO:0019748">
    <property type="term" value="P:secondary metabolic process"/>
    <property type="evidence" value="ECO:0007669"/>
    <property type="project" value="TreeGrafter"/>
</dbReference>
<evidence type="ECO:0000313" key="11">
    <source>
        <dbReference type="Proteomes" id="UP001358417"/>
    </source>
</evidence>
<evidence type="ECO:0000256" key="3">
    <source>
        <dbReference type="ARBA" id="ARBA00022793"/>
    </source>
</evidence>
<proteinExistence type="inferred from homology"/>